<keyword evidence="4" id="KW-1185">Reference proteome</keyword>
<protein>
    <submittedName>
        <fullName evidence="3">Septal ring factor EnvC (AmiA/AmiB activator)</fullName>
    </submittedName>
</protein>
<comment type="caution">
    <text evidence="3">The sequence shown here is derived from an EMBL/GenBank/DDBJ whole genome shotgun (WGS) entry which is preliminary data.</text>
</comment>
<feature type="chain" id="PRO_5047347586" evidence="2">
    <location>
        <begin position="24"/>
        <end position="180"/>
    </location>
</feature>
<evidence type="ECO:0000313" key="3">
    <source>
        <dbReference type="EMBL" id="NRT17416.1"/>
    </source>
</evidence>
<dbReference type="RefSeq" id="WP_173808195.1">
    <property type="nucleotide sequence ID" value="NZ_JABSNP010000001.1"/>
</dbReference>
<evidence type="ECO:0000313" key="4">
    <source>
        <dbReference type="Proteomes" id="UP000779507"/>
    </source>
</evidence>
<dbReference type="EMBL" id="JABSNP010000001">
    <property type="protein sequence ID" value="NRT17416.1"/>
    <property type="molecule type" value="Genomic_DNA"/>
</dbReference>
<feature type="region of interest" description="Disordered" evidence="1">
    <location>
        <begin position="21"/>
        <end position="46"/>
    </location>
</feature>
<evidence type="ECO:0000256" key="1">
    <source>
        <dbReference type="SAM" id="MobiDB-lite"/>
    </source>
</evidence>
<dbReference type="PROSITE" id="PS51257">
    <property type="entry name" value="PROKAR_LIPOPROTEIN"/>
    <property type="match status" value="1"/>
</dbReference>
<accession>A0ABX2FJX4</accession>
<feature type="signal peptide" evidence="2">
    <location>
        <begin position="1"/>
        <end position="23"/>
    </location>
</feature>
<evidence type="ECO:0000256" key="2">
    <source>
        <dbReference type="SAM" id="SignalP"/>
    </source>
</evidence>
<organism evidence="3 4">
    <name type="scientific">Hymenobacter caeli</name>
    <dbReference type="NCBI Taxonomy" id="2735894"/>
    <lineage>
        <taxon>Bacteria</taxon>
        <taxon>Pseudomonadati</taxon>
        <taxon>Bacteroidota</taxon>
        <taxon>Cytophagia</taxon>
        <taxon>Cytophagales</taxon>
        <taxon>Hymenobacteraceae</taxon>
        <taxon>Hymenobacter</taxon>
    </lineage>
</organism>
<keyword evidence="2" id="KW-0732">Signal</keyword>
<sequence>MKNTLLLSGLLALLATGCQSSSAPDQAVADEPTTDPSAPGQNMMQNNTGMMAQNEQLNHLHDTLSAPGAGPRARAMRLHEAAMNRMEALGTERQRLAAALAKLSAATPAGQRRAARLRRTAAALQQADDQMMAWMHDAREPDSTKVSPAQVAAYWQQQLPVLKEIDQRTTAALDSAKALK</sequence>
<name>A0ABX2FJX4_9BACT</name>
<dbReference type="Proteomes" id="UP000779507">
    <property type="component" value="Unassembled WGS sequence"/>
</dbReference>
<gene>
    <name evidence="3" type="ORF">HNP98_000219</name>
</gene>
<reference evidence="3 4" key="1">
    <citation type="submission" date="2020-05" db="EMBL/GenBank/DDBJ databases">
        <title>Genomic Encyclopedia of Type Strains, Phase IV (KMG-V): Genome sequencing to study the core and pangenomes of soil and plant-associated prokaryotes.</title>
        <authorList>
            <person name="Whitman W."/>
        </authorList>
    </citation>
    <scope>NUCLEOTIDE SEQUENCE [LARGE SCALE GENOMIC DNA]</scope>
    <source>
        <strain evidence="3 4">9A</strain>
    </source>
</reference>
<proteinExistence type="predicted"/>